<dbReference type="Proteomes" id="UP000199019">
    <property type="component" value="Unassembled WGS sequence"/>
</dbReference>
<evidence type="ECO:0000259" key="12">
    <source>
        <dbReference type="PROSITE" id="PS50109"/>
    </source>
</evidence>
<keyword evidence="7 13" id="KW-0418">Kinase</keyword>
<comment type="subcellular location">
    <subcellularLocation>
        <location evidence="2">Cell membrane</location>
    </subcellularLocation>
</comment>
<evidence type="ECO:0000256" key="5">
    <source>
        <dbReference type="ARBA" id="ARBA00022679"/>
    </source>
</evidence>
<feature type="transmembrane region" description="Helical" evidence="11">
    <location>
        <begin position="13"/>
        <end position="40"/>
    </location>
</feature>
<evidence type="ECO:0000256" key="1">
    <source>
        <dbReference type="ARBA" id="ARBA00000085"/>
    </source>
</evidence>
<keyword evidence="8" id="KW-0067">ATP-binding</keyword>
<dbReference type="CDD" id="cd00082">
    <property type="entry name" value="HisKA"/>
    <property type="match status" value="1"/>
</dbReference>
<evidence type="ECO:0000256" key="8">
    <source>
        <dbReference type="ARBA" id="ARBA00022840"/>
    </source>
</evidence>
<protein>
    <recommendedName>
        <fullName evidence="10">Sensor-like histidine kinase SenX3</fullName>
        <ecNumber evidence="3">2.7.13.3</ecNumber>
    </recommendedName>
</protein>
<accession>A0A1H9TGH0</accession>
<evidence type="ECO:0000256" key="11">
    <source>
        <dbReference type="SAM" id="Phobius"/>
    </source>
</evidence>
<dbReference type="PANTHER" id="PTHR42878">
    <property type="entry name" value="TWO-COMPONENT HISTIDINE KINASE"/>
    <property type="match status" value="1"/>
</dbReference>
<keyword evidence="11" id="KW-0472">Membrane</keyword>
<dbReference type="GO" id="GO:0030295">
    <property type="term" value="F:protein kinase activator activity"/>
    <property type="evidence" value="ECO:0007669"/>
    <property type="project" value="TreeGrafter"/>
</dbReference>
<evidence type="ECO:0000256" key="2">
    <source>
        <dbReference type="ARBA" id="ARBA00004236"/>
    </source>
</evidence>
<keyword evidence="9" id="KW-0902">Two-component regulatory system</keyword>
<dbReference type="EC" id="2.7.13.3" evidence="3"/>
<dbReference type="OrthoDB" id="9786919at2"/>
<keyword evidence="5" id="KW-0808">Transferase</keyword>
<dbReference type="Pfam" id="PF02518">
    <property type="entry name" value="HATPase_c"/>
    <property type="match status" value="1"/>
</dbReference>
<dbReference type="GO" id="GO:0007234">
    <property type="term" value="P:osmosensory signaling via phosphorelay pathway"/>
    <property type="evidence" value="ECO:0007669"/>
    <property type="project" value="TreeGrafter"/>
</dbReference>
<evidence type="ECO:0000256" key="3">
    <source>
        <dbReference type="ARBA" id="ARBA00012438"/>
    </source>
</evidence>
<keyword evidence="11" id="KW-1133">Transmembrane helix</keyword>
<keyword evidence="4" id="KW-0597">Phosphoprotein</keyword>
<dbReference type="GO" id="GO:0000156">
    <property type="term" value="F:phosphorelay response regulator activity"/>
    <property type="evidence" value="ECO:0007669"/>
    <property type="project" value="TreeGrafter"/>
</dbReference>
<feature type="transmembrane region" description="Helical" evidence="11">
    <location>
        <begin position="142"/>
        <end position="162"/>
    </location>
</feature>
<keyword evidence="6" id="KW-0547">Nucleotide-binding</keyword>
<dbReference type="InterPro" id="IPR003594">
    <property type="entry name" value="HATPase_dom"/>
</dbReference>
<evidence type="ECO:0000313" key="14">
    <source>
        <dbReference type="Proteomes" id="UP000199019"/>
    </source>
</evidence>
<reference evidence="14" key="1">
    <citation type="submission" date="2016-10" db="EMBL/GenBank/DDBJ databases">
        <authorList>
            <person name="Varghese N."/>
            <person name="Submissions S."/>
        </authorList>
    </citation>
    <scope>NUCLEOTIDE SEQUENCE [LARGE SCALE GENOMIC DNA]</scope>
    <source>
        <strain evidence="14">CGMCC 1.6963</strain>
    </source>
</reference>
<gene>
    <name evidence="13" type="ORF">SAMN05216199_1598</name>
</gene>
<sequence>MRSGRDSALLRRAAWSVAAQTAVAVALVVVVVASGVVLLFDRQQANETRDLVRRAATTADDVNDPPEEVWLIRLQGGSRKASEGAPQTVVASPQLDSAAPGSLAIDAADGQLTAWVADRDGARYVAVYDQSRHRAEEHRLEVSTMVAGLVGVLLAGAIGLLVGRRAVRPLGEAMELQRRFVADASHELRTPLAVLHTRAQMVRRHLPQEASPRLRGEVDQLVGDTGSLGEVVSDLLLAAQLEHADVPSSDVDLEHVAREVVASMRPYAEDSGVRLEVDRAADVPGDLVVSGAPTALRRALTALVDNAIAHSERGKVVRVVLHAEPVTGSEEADPEGPVRVTVHDEGEGLDPADASMLRQRFARGASSSTGGGRRFGLGLALVDEVVRTHHGRLEITGVRGEGSSFTMVIPRRGTRERR</sequence>
<dbReference type="Gene3D" id="3.30.565.10">
    <property type="entry name" value="Histidine kinase-like ATPase, C-terminal domain"/>
    <property type="match status" value="1"/>
</dbReference>
<dbReference type="PROSITE" id="PS50109">
    <property type="entry name" value="HIS_KIN"/>
    <property type="match status" value="1"/>
</dbReference>
<dbReference type="PANTHER" id="PTHR42878:SF7">
    <property type="entry name" value="SENSOR HISTIDINE KINASE GLRK"/>
    <property type="match status" value="1"/>
</dbReference>
<dbReference type="InterPro" id="IPR036890">
    <property type="entry name" value="HATPase_C_sf"/>
</dbReference>
<dbReference type="Pfam" id="PF00512">
    <property type="entry name" value="HisKA"/>
    <property type="match status" value="1"/>
</dbReference>
<keyword evidence="11" id="KW-0812">Transmembrane</keyword>
<dbReference type="EMBL" id="FOHB01000002">
    <property type="protein sequence ID" value="SER96186.1"/>
    <property type="molecule type" value="Genomic_DNA"/>
</dbReference>
<evidence type="ECO:0000256" key="7">
    <source>
        <dbReference type="ARBA" id="ARBA00022777"/>
    </source>
</evidence>
<keyword evidence="14" id="KW-1185">Reference proteome</keyword>
<dbReference type="GO" id="GO:0005886">
    <property type="term" value="C:plasma membrane"/>
    <property type="evidence" value="ECO:0007669"/>
    <property type="project" value="UniProtKB-SubCell"/>
</dbReference>
<dbReference type="InterPro" id="IPR005467">
    <property type="entry name" value="His_kinase_dom"/>
</dbReference>
<dbReference type="SMART" id="SM00387">
    <property type="entry name" value="HATPase_c"/>
    <property type="match status" value="1"/>
</dbReference>
<dbReference type="STRING" id="587636.SAMN05216199_1598"/>
<dbReference type="RefSeq" id="WP_091756965.1">
    <property type="nucleotide sequence ID" value="NZ_FOHB01000002.1"/>
</dbReference>
<dbReference type="InterPro" id="IPR004358">
    <property type="entry name" value="Sig_transdc_His_kin-like_C"/>
</dbReference>
<organism evidence="13 14">
    <name type="scientific">Pedococcus cremeus</name>
    <dbReference type="NCBI Taxonomy" id="587636"/>
    <lineage>
        <taxon>Bacteria</taxon>
        <taxon>Bacillati</taxon>
        <taxon>Actinomycetota</taxon>
        <taxon>Actinomycetes</taxon>
        <taxon>Micrococcales</taxon>
        <taxon>Intrasporangiaceae</taxon>
        <taxon>Pedococcus</taxon>
    </lineage>
</organism>
<dbReference type="Gene3D" id="1.10.287.130">
    <property type="match status" value="1"/>
</dbReference>
<dbReference type="SMART" id="SM00388">
    <property type="entry name" value="HisKA"/>
    <property type="match status" value="1"/>
</dbReference>
<evidence type="ECO:0000313" key="13">
    <source>
        <dbReference type="EMBL" id="SER96186.1"/>
    </source>
</evidence>
<dbReference type="AlphaFoldDB" id="A0A1H9TGH0"/>
<dbReference type="GO" id="GO:0005524">
    <property type="term" value="F:ATP binding"/>
    <property type="evidence" value="ECO:0007669"/>
    <property type="project" value="UniProtKB-KW"/>
</dbReference>
<dbReference type="InterPro" id="IPR050351">
    <property type="entry name" value="BphY/WalK/GraS-like"/>
</dbReference>
<evidence type="ECO:0000256" key="4">
    <source>
        <dbReference type="ARBA" id="ARBA00022553"/>
    </source>
</evidence>
<comment type="catalytic activity">
    <reaction evidence="1">
        <text>ATP + protein L-histidine = ADP + protein N-phospho-L-histidine.</text>
        <dbReference type="EC" id="2.7.13.3"/>
    </reaction>
</comment>
<name>A0A1H9TGH0_9MICO</name>
<evidence type="ECO:0000256" key="10">
    <source>
        <dbReference type="ARBA" id="ARBA00039401"/>
    </source>
</evidence>
<dbReference type="InterPro" id="IPR003661">
    <property type="entry name" value="HisK_dim/P_dom"/>
</dbReference>
<evidence type="ECO:0000256" key="6">
    <source>
        <dbReference type="ARBA" id="ARBA00022741"/>
    </source>
</evidence>
<feature type="domain" description="Histidine kinase" evidence="12">
    <location>
        <begin position="183"/>
        <end position="413"/>
    </location>
</feature>
<dbReference type="SUPFAM" id="SSF55874">
    <property type="entry name" value="ATPase domain of HSP90 chaperone/DNA topoisomerase II/histidine kinase"/>
    <property type="match status" value="1"/>
</dbReference>
<dbReference type="GO" id="GO:0000155">
    <property type="term" value="F:phosphorelay sensor kinase activity"/>
    <property type="evidence" value="ECO:0007669"/>
    <property type="project" value="InterPro"/>
</dbReference>
<proteinExistence type="predicted"/>
<dbReference type="PRINTS" id="PR00344">
    <property type="entry name" value="BCTRLSENSOR"/>
</dbReference>
<dbReference type="SUPFAM" id="SSF47384">
    <property type="entry name" value="Homodimeric domain of signal transducing histidine kinase"/>
    <property type="match status" value="1"/>
</dbReference>
<evidence type="ECO:0000256" key="9">
    <source>
        <dbReference type="ARBA" id="ARBA00023012"/>
    </source>
</evidence>
<dbReference type="InterPro" id="IPR036097">
    <property type="entry name" value="HisK_dim/P_sf"/>
</dbReference>